<name>A0A644ZEH6_9ZZZZ</name>
<reference evidence="1" key="1">
    <citation type="submission" date="2019-08" db="EMBL/GenBank/DDBJ databases">
        <authorList>
            <person name="Kucharzyk K."/>
            <person name="Murdoch R.W."/>
            <person name="Higgins S."/>
            <person name="Loffler F."/>
        </authorList>
    </citation>
    <scope>NUCLEOTIDE SEQUENCE</scope>
</reference>
<gene>
    <name evidence="1" type="ORF">SDC9_84920</name>
</gene>
<organism evidence="1">
    <name type="scientific">bioreactor metagenome</name>
    <dbReference type="NCBI Taxonomy" id="1076179"/>
    <lineage>
        <taxon>unclassified sequences</taxon>
        <taxon>metagenomes</taxon>
        <taxon>ecological metagenomes</taxon>
    </lineage>
</organism>
<dbReference type="AlphaFoldDB" id="A0A644ZEH6"/>
<dbReference type="EMBL" id="VSSQ01008236">
    <property type="protein sequence ID" value="MPM38291.1"/>
    <property type="molecule type" value="Genomic_DNA"/>
</dbReference>
<accession>A0A644ZEH6</accession>
<proteinExistence type="predicted"/>
<evidence type="ECO:0000313" key="1">
    <source>
        <dbReference type="EMBL" id="MPM38291.1"/>
    </source>
</evidence>
<protein>
    <submittedName>
        <fullName evidence="1">Uncharacterized protein</fullName>
    </submittedName>
</protein>
<sequence>MNVIGLFLPNPQQLVDCGFPIGAPQGQNREFGGKVIPVYKSEFFDGVGGNSVLPAGADLLVPVPHAGIQNIPAVLNKQLVRAAHDEFLRLLF</sequence>
<comment type="caution">
    <text evidence="1">The sequence shown here is derived from an EMBL/GenBank/DDBJ whole genome shotgun (WGS) entry which is preliminary data.</text>
</comment>